<dbReference type="RefSeq" id="WP_076755741.1">
    <property type="nucleotide sequence ID" value="NZ_CP023018.1"/>
</dbReference>
<dbReference type="OrthoDB" id="5786478at2"/>
<dbReference type="GO" id="GO:0016616">
    <property type="term" value="F:oxidoreductase activity, acting on the CH-OH group of donors, NAD or NADP as acceptor"/>
    <property type="evidence" value="ECO:0007669"/>
    <property type="project" value="TreeGrafter"/>
</dbReference>
<evidence type="ECO:0000313" key="2">
    <source>
        <dbReference type="Proteomes" id="UP000223759"/>
    </source>
</evidence>
<dbReference type="PANTHER" id="PTHR45458">
    <property type="entry name" value="SHORT-CHAIN DEHYDROGENASE/REDUCTASE SDR"/>
    <property type="match status" value="1"/>
</dbReference>
<dbReference type="Proteomes" id="UP000223759">
    <property type="component" value="Unassembled WGS sequence"/>
</dbReference>
<name>A0A1R3VZE8_9GAMM</name>
<dbReference type="STRING" id="233100.SAMN05216526_1366"/>
<dbReference type="SUPFAM" id="SSF51735">
    <property type="entry name" value="NAD(P)-binding Rossmann-fold domains"/>
    <property type="match status" value="1"/>
</dbReference>
<organism evidence="1 2">
    <name type="scientific">Ectothiorhodosinus mongolicus</name>
    <dbReference type="NCBI Taxonomy" id="233100"/>
    <lineage>
        <taxon>Bacteria</taxon>
        <taxon>Pseudomonadati</taxon>
        <taxon>Pseudomonadota</taxon>
        <taxon>Gammaproteobacteria</taxon>
        <taxon>Chromatiales</taxon>
        <taxon>Ectothiorhodospiraceae</taxon>
        <taxon>Ectothiorhodosinus</taxon>
    </lineage>
</organism>
<dbReference type="InterPro" id="IPR036291">
    <property type="entry name" value="NAD(P)-bd_dom_sf"/>
</dbReference>
<dbReference type="Gene3D" id="3.40.50.720">
    <property type="entry name" value="NAD(P)-binding Rossmann-like Domain"/>
    <property type="match status" value="1"/>
</dbReference>
<dbReference type="AlphaFoldDB" id="A0A1R3VZE8"/>
<dbReference type="Pfam" id="PF00106">
    <property type="entry name" value="adh_short"/>
    <property type="match status" value="1"/>
</dbReference>
<dbReference type="EMBL" id="FTPK01000002">
    <property type="protein sequence ID" value="SIT70654.1"/>
    <property type="molecule type" value="Genomic_DNA"/>
</dbReference>
<accession>A0A1R3VZE8</accession>
<dbReference type="InterPro" id="IPR002347">
    <property type="entry name" value="SDR_fam"/>
</dbReference>
<evidence type="ECO:0000313" key="1">
    <source>
        <dbReference type="EMBL" id="SIT70654.1"/>
    </source>
</evidence>
<dbReference type="CDD" id="cd05325">
    <property type="entry name" value="carb_red_sniffer_like_SDR_c"/>
    <property type="match status" value="1"/>
</dbReference>
<gene>
    <name evidence="1" type="ORF">SAMN05216526_1366</name>
</gene>
<reference evidence="1 2" key="1">
    <citation type="submission" date="2017-01" db="EMBL/GenBank/DDBJ databases">
        <authorList>
            <person name="Mah S.A."/>
            <person name="Swanson W.J."/>
            <person name="Moy G.W."/>
            <person name="Vacquier V.D."/>
        </authorList>
    </citation>
    <scope>NUCLEOTIDE SEQUENCE [LARGE SCALE GENOMIC DNA]</scope>
    <source>
        <strain evidence="1 2">M9</strain>
    </source>
</reference>
<dbReference type="PRINTS" id="PR00081">
    <property type="entry name" value="GDHRDH"/>
</dbReference>
<protein>
    <submittedName>
        <fullName evidence="1">Short-chain dehydrogenase</fullName>
    </submittedName>
</protein>
<dbReference type="PANTHER" id="PTHR45458:SF1">
    <property type="entry name" value="SHORT CHAIN DEHYDROGENASE"/>
    <property type="match status" value="1"/>
</dbReference>
<keyword evidence="2" id="KW-1185">Reference proteome</keyword>
<proteinExistence type="predicted"/>
<sequence>MTQTILITGANRGIGLEMVRQFADTDSQVLATCRAPDEARDLQQLASWHPERITVYPLDITSSVSIAALKESIGDLPLDILINNAGSYGPTKPFGQTDPEAWMNTLRTNCIGPLQMMEIFASNVAAGSGKLMVNLSSKMGSMTDNSSGGVYIYRSSKAALNAVVVSAAHDLLQQGIIVVAMHPGWVLTDMGGPGAEMTVTESVMAMRRLMDDFKLSDSGRFIDINGADIPW</sequence>
<dbReference type="InterPro" id="IPR052184">
    <property type="entry name" value="SDR_enzymes"/>
</dbReference>